<keyword evidence="3" id="KW-1185">Reference proteome</keyword>
<sequence>MTEGQKIAPILISIIFLSQLCWTQQEDFQYHYSSKYGLLCYDGCHQNGKSYYWCKTRKGWDYCSVRQNTDYKGNECKREHPCDLHDEDYRWCYTTNGEWGYCGSVEPKKVNNKHLYKSSTFQIECKDRCSYDNSEELYGCNTHKGWDYCSPSPDVTYKNKPCRFDHSCSSHGYKYTWCWTDTDWGYCGIIEKSEICDSVTLSKRVSDHIEEICLRDDFNEKMTMLMLEWDPKAITEGRKWSNEMSQIISQWDNEYLDSERKSNVITTTNLQLGLQGLVQRNNVQYTVLQIQRKMQDPHRISPTVAEVYLPKDVIPEKHVHQAIIESFCNRAKIYVKVSSDSGYQTNADCVQIPN</sequence>
<evidence type="ECO:0000313" key="3">
    <source>
        <dbReference type="Proteomes" id="UP000824219"/>
    </source>
</evidence>
<protein>
    <submittedName>
        <fullName evidence="2">Uncharacterized protein</fullName>
    </submittedName>
</protein>
<feature type="signal peptide" evidence="1">
    <location>
        <begin position="1"/>
        <end position="23"/>
    </location>
</feature>
<evidence type="ECO:0000313" key="2">
    <source>
        <dbReference type="EMBL" id="KAG7313864.1"/>
    </source>
</evidence>
<dbReference type="PANTHER" id="PTHR34261">
    <property type="entry name" value="APC REGULATOR OF WNT-SIGNALING PATHWAY-RELATED"/>
    <property type="match status" value="1"/>
</dbReference>
<keyword evidence="1" id="KW-0732">Signal</keyword>
<name>A0A9D3SCM9_9TELE</name>
<reference evidence="2 3" key="1">
    <citation type="submission" date="2021-06" db="EMBL/GenBank/DDBJ databases">
        <title>Chromosome-level genome assembly of the red-tail catfish (Hemibagrus wyckioides).</title>
        <authorList>
            <person name="Shao F."/>
        </authorList>
    </citation>
    <scope>NUCLEOTIDE SEQUENCE [LARGE SCALE GENOMIC DNA]</scope>
    <source>
        <strain evidence="2">EC202008001</strain>
        <tissue evidence="2">Blood</tissue>
    </source>
</reference>
<dbReference type="PANTHER" id="PTHR34261:SF1">
    <property type="entry name" value="TUBULIN POLYMERIZATION-PROMOTING PROTEIN"/>
    <property type="match status" value="1"/>
</dbReference>
<gene>
    <name evidence="2" type="ORF">KOW79_022360</name>
</gene>
<dbReference type="Proteomes" id="UP000824219">
    <property type="component" value="Linkage Group LG29"/>
</dbReference>
<dbReference type="AlphaFoldDB" id="A0A9D3SCM9"/>
<comment type="caution">
    <text evidence="2">The sequence shown here is derived from an EMBL/GenBank/DDBJ whole genome shotgun (WGS) entry which is preliminary data.</text>
</comment>
<accession>A0A9D3SCM9</accession>
<feature type="chain" id="PRO_5038964055" evidence="1">
    <location>
        <begin position="24"/>
        <end position="354"/>
    </location>
</feature>
<organism evidence="2 3">
    <name type="scientific">Hemibagrus wyckioides</name>
    <dbReference type="NCBI Taxonomy" id="337641"/>
    <lineage>
        <taxon>Eukaryota</taxon>
        <taxon>Metazoa</taxon>
        <taxon>Chordata</taxon>
        <taxon>Craniata</taxon>
        <taxon>Vertebrata</taxon>
        <taxon>Euteleostomi</taxon>
        <taxon>Actinopterygii</taxon>
        <taxon>Neopterygii</taxon>
        <taxon>Teleostei</taxon>
        <taxon>Ostariophysi</taxon>
        <taxon>Siluriformes</taxon>
        <taxon>Bagridae</taxon>
        <taxon>Hemibagrus</taxon>
    </lineage>
</organism>
<dbReference type="OrthoDB" id="8913316at2759"/>
<evidence type="ECO:0000256" key="1">
    <source>
        <dbReference type="SAM" id="SignalP"/>
    </source>
</evidence>
<proteinExistence type="predicted"/>
<dbReference type="EMBL" id="JAHKSW010000029">
    <property type="protein sequence ID" value="KAG7313864.1"/>
    <property type="molecule type" value="Genomic_DNA"/>
</dbReference>
<dbReference type="InterPro" id="IPR053358">
    <property type="entry name" value="Diff-assoc_signaling"/>
</dbReference>